<dbReference type="AlphaFoldDB" id="A0A8J2RXS9"/>
<dbReference type="Pfam" id="PF18701">
    <property type="entry name" value="DUF5641"/>
    <property type="match status" value="1"/>
</dbReference>
<feature type="region of interest" description="Disordered" evidence="1">
    <location>
        <begin position="470"/>
        <end position="494"/>
    </location>
</feature>
<dbReference type="GO" id="GO:0003676">
    <property type="term" value="F:nucleic acid binding"/>
    <property type="evidence" value="ECO:0007669"/>
    <property type="project" value="InterPro"/>
</dbReference>
<dbReference type="InterPro" id="IPR012337">
    <property type="entry name" value="RNaseH-like_sf"/>
</dbReference>
<dbReference type="Gene3D" id="3.30.420.10">
    <property type="entry name" value="Ribonuclease H-like superfamily/Ribonuclease H"/>
    <property type="match status" value="1"/>
</dbReference>
<evidence type="ECO:0000313" key="3">
    <source>
        <dbReference type="EMBL" id="CAH0107080.1"/>
    </source>
</evidence>
<proteinExistence type="predicted"/>
<dbReference type="InterPro" id="IPR040676">
    <property type="entry name" value="DUF5641"/>
</dbReference>
<accession>A0A8J2RXS9</accession>
<protein>
    <recommendedName>
        <fullName evidence="2">DUF5641 domain-containing protein</fullName>
    </recommendedName>
</protein>
<dbReference type="Proteomes" id="UP000789390">
    <property type="component" value="Unassembled WGS sequence"/>
</dbReference>
<evidence type="ECO:0000256" key="1">
    <source>
        <dbReference type="SAM" id="MobiDB-lite"/>
    </source>
</evidence>
<dbReference type="PANTHER" id="PTHR47331">
    <property type="entry name" value="PHD-TYPE DOMAIN-CONTAINING PROTEIN"/>
    <property type="match status" value="1"/>
</dbReference>
<name>A0A8J2RXS9_9CRUS</name>
<organism evidence="3 4">
    <name type="scientific">Daphnia galeata</name>
    <dbReference type="NCBI Taxonomy" id="27404"/>
    <lineage>
        <taxon>Eukaryota</taxon>
        <taxon>Metazoa</taxon>
        <taxon>Ecdysozoa</taxon>
        <taxon>Arthropoda</taxon>
        <taxon>Crustacea</taxon>
        <taxon>Branchiopoda</taxon>
        <taxon>Diplostraca</taxon>
        <taxon>Cladocera</taxon>
        <taxon>Anomopoda</taxon>
        <taxon>Daphniidae</taxon>
        <taxon>Daphnia</taxon>
    </lineage>
</organism>
<keyword evidence="4" id="KW-1185">Reference proteome</keyword>
<sequence>MNRQTSLPPPLTTPEKEAVNMEERKGSAVTAVSVASKPELLALSQYSSFHRVLRITAWVFRVKDALSGEEVTEKVKISKTKSLSISCLTAQELEKAEIFWIRCAQMAAYPRDFHDLRNGKELNRHSPIRTLKPLFDHKNGVMRVTSRLADTFEFEELAPPILLPVIDHFPADRIVRLFVWKKHVESLHGGVSLLLAKLRRQQIKKIIGMCGRCRRFHARPFAQPMGDVPIERTTESTPFLTTGVDFMGPLAALLANKRMEWRFIPTHAPWWGGYWERLVRVTKDTLRKSLGFQCLTFEEMLTQVKSTEAMVNSRPLARDTDSPSDLPVCISPSDLIIGRRSSALPAAAKELDFSEIVNEEQLTRRLRHQKLIFDRSWKCWTSHYLKDLNNFAQRDRSGSLSPIRIGQIVMIRDYKQPRLRWKVGLVIQLNPGRDGRIRSVILRSPAGHCSSYAVQALYPLETQISLRKTGATSTDHPDYSHLEIPADGNSRGECKKKEEGELINVGLPEKSETPNPQLDATRTLRSGRRHCILPRL</sequence>
<comment type="caution">
    <text evidence="3">The sequence shown here is derived from an EMBL/GenBank/DDBJ whole genome shotgun (WGS) entry which is preliminary data.</text>
</comment>
<evidence type="ECO:0000313" key="4">
    <source>
        <dbReference type="Proteomes" id="UP000789390"/>
    </source>
</evidence>
<dbReference type="EMBL" id="CAKKLH010000254">
    <property type="protein sequence ID" value="CAH0107080.1"/>
    <property type="molecule type" value="Genomic_DNA"/>
</dbReference>
<feature type="domain" description="DUF5641" evidence="2">
    <location>
        <begin position="365"/>
        <end position="449"/>
    </location>
</feature>
<dbReference type="OrthoDB" id="6377381at2759"/>
<dbReference type="PANTHER" id="PTHR47331:SF1">
    <property type="entry name" value="GAG-LIKE PROTEIN"/>
    <property type="match status" value="1"/>
</dbReference>
<dbReference type="InterPro" id="IPR036397">
    <property type="entry name" value="RNaseH_sf"/>
</dbReference>
<evidence type="ECO:0000259" key="2">
    <source>
        <dbReference type="Pfam" id="PF18701"/>
    </source>
</evidence>
<gene>
    <name evidence="3" type="ORF">DGAL_LOCUS10365</name>
</gene>
<reference evidence="3" key="1">
    <citation type="submission" date="2021-11" db="EMBL/GenBank/DDBJ databases">
        <authorList>
            <person name="Schell T."/>
        </authorList>
    </citation>
    <scope>NUCLEOTIDE SEQUENCE</scope>
    <source>
        <strain evidence="3">M5</strain>
    </source>
</reference>
<dbReference type="SUPFAM" id="SSF53098">
    <property type="entry name" value="Ribonuclease H-like"/>
    <property type="match status" value="1"/>
</dbReference>